<dbReference type="AlphaFoldDB" id="A0AA38F4N7"/>
<comment type="caution">
    <text evidence="2">The sequence shown here is derived from an EMBL/GenBank/DDBJ whole genome shotgun (WGS) entry which is preliminary data.</text>
</comment>
<dbReference type="PANTHER" id="PTHR31029">
    <property type="entry name" value="CYCLIN-DEPENDENT KINASE-LIKE PROTEIN"/>
    <property type="match status" value="1"/>
</dbReference>
<sequence length="227" mass="26538">MVESFVHIVTEARVSVKHFCRALVKQIQDPDGKAMEKLRLLLQPHNVNVTDKVSRAVLYHLESLINQVLYQDFENSSFEKSGAQSILDIHKRRQEKFSSFASLRNLSCNEVLNKGTRYYSESFSRFFYQKMSLIVSMLNWTKAWPEPLLQAFFIAAKCIWLVHLLAFSFNPPLNIFRVDKGVNFDPVFMEDMLTERNKRQVPSKVRIMVIPGFYVHDDIVRCKVLCR</sequence>
<organism evidence="2 3">
    <name type="scientific">Taxus chinensis</name>
    <name type="common">Chinese yew</name>
    <name type="synonym">Taxus wallichiana var. chinensis</name>
    <dbReference type="NCBI Taxonomy" id="29808"/>
    <lineage>
        <taxon>Eukaryota</taxon>
        <taxon>Viridiplantae</taxon>
        <taxon>Streptophyta</taxon>
        <taxon>Embryophyta</taxon>
        <taxon>Tracheophyta</taxon>
        <taxon>Spermatophyta</taxon>
        <taxon>Pinopsida</taxon>
        <taxon>Pinidae</taxon>
        <taxon>Conifers II</taxon>
        <taxon>Cupressales</taxon>
        <taxon>Taxaceae</taxon>
        <taxon>Taxus</taxon>
    </lineage>
</organism>
<dbReference type="EMBL" id="JAHRHJ020003813">
    <property type="protein sequence ID" value="KAH9289523.1"/>
    <property type="molecule type" value="Genomic_DNA"/>
</dbReference>
<dbReference type="PANTHER" id="PTHR31029:SF4">
    <property type="entry name" value="CYCLIN-DEPENDENT KINASE-LIKE PROTEIN"/>
    <property type="match status" value="1"/>
</dbReference>
<dbReference type="Proteomes" id="UP000824469">
    <property type="component" value="Unassembled WGS sequence"/>
</dbReference>
<proteinExistence type="predicted"/>
<dbReference type="OMA" id="DDIVRCK"/>
<accession>A0AA38F4N7</accession>
<evidence type="ECO:0000259" key="1">
    <source>
        <dbReference type="Pfam" id="PF24994"/>
    </source>
</evidence>
<evidence type="ECO:0000313" key="2">
    <source>
        <dbReference type="EMBL" id="KAH9289523.1"/>
    </source>
</evidence>
<feature type="domain" description="GIL1/IRKI C-terminal" evidence="1">
    <location>
        <begin position="175"/>
        <end position="225"/>
    </location>
</feature>
<evidence type="ECO:0000313" key="3">
    <source>
        <dbReference type="Proteomes" id="UP000824469"/>
    </source>
</evidence>
<feature type="non-terminal residue" evidence="2">
    <location>
        <position position="227"/>
    </location>
</feature>
<dbReference type="Pfam" id="PF24994">
    <property type="entry name" value="GIL1_IRKI_C"/>
    <property type="match status" value="1"/>
</dbReference>
<name>A0AA38F4N7_TAXCH</name>
<dbReference type="InterPro" id="IPR042316">
    <property type="entry name" value="IRKI-like"/>
</dbReference>
<gene>
    <name evidence="2" type="ORF">KI387_033640</name>
</gene>
<keyword evidence="3" id="KW-1185">Reference proteome</keyword>
<reference evidence="2 3" key="1">
    <citation type="journal article" date="2021" name="Nat. Plants">
        <title>The Taxus genome provides insights into paclitaxel biosynthesis.</title>
        <authorList>
            <person name="Xiong X."/>
            <person name="Gou J."/>
            <person name="Liao Q."/>
            <person name="Li Y."/>
            <person name="Zhou Q."/>
            <person name="Bi G."/>
            <person name="Li C."/>
            <person name="Du R."/>
            <person name="Wang X."/>
            <person name="Sun T."/>
            <person name="Guo L."/>
            <person name="Liang H."/>
            <person name="Lu P."/>
            <person name="Wu Y."/>
            <person name="Zhang Z."/>
            <person name="Ro D.K."/>
            <person name="Shang Y."/>
            <person name="Huang S."/>
            <person name="Yan J."/>
        </authorList>
    </citation>
    <scope>NUCLEOTIDE SEQUENCE [LARGE SCALE GENOMIC DNA]</scope>
    <source>
        <strain evidence="2">Ta-2019</strain>
    </source>
</reference>
<dbReference type="InterPro" id="IPR056813">
    <property type="entry name" value="GIL1_IRKI_C"/>
</dbReference>
<protein>
    <recommendedName>
        <fullName evidence="1">GIL1/IRKI C-terminal domain-containing protein</fullName>
    </recommendedName>
</protein>